<evidence type="ECO:0000313" key="2">
    <source>
        <dbReference type="Proteomes" id="UP001432322"/>
    </source>
</evidence>
<evidence type="ECO:0000313" key="1">
    <source>
        <dbReference type="EMBL" id="GMT30224.1"/>
    </source>
</evidence>
<dbReference type="EMBL" id="BTSY01000005">
    <property type="protein sequence ID" value="GMT30224.1"/>
    <property type="molecule type" value="Genomic_DNA"/>
</dbReference>
<dbReference type="AlphaFoldDB" id="A0AAV5WHK8"/>
<keyword evidence="2" id="KW-1185">Reference proteome</keyword>
<organism evidence="1 2">
    <name type="scientific">Pristionchus fissidentatus</name>
    <dbReference type="NCBI Taxonomy" id="1538716"/>
    <lineage>
        <taxon>Eukaryota</taxon>
        <taxon>Metazoa</taxon>
        <taxon>Ecdysozoa</taxon>
        <taxon>Nematoda</taxon>
        <taxon>Chromadorea</taxon>
        <taxon>Rhabditida</taxon>
        <taxon>Rhabditina</taxon>
        <taxon>Diplogasteromorpha</taxon>
        <taxon>Diplogasteroidea</taxon>
        <taxon>Neodiplogasteridae</taxon>
        <taxon>Pristionchus</taxon>
    </lineage>
</organism>
<feature type="non-terminal residue" evidence="1">
    <location>
        <position position="200"/>
    </location>
</feature>
<name>A0AAV5WHK8_9BILA</name>
<protein>
    <submittedName>
        <fullName evidence="1">Uncharacterized protein</fullName>
    </submittedName>
</protein>
<accession>A0AAV5WHK8</accession>
<gene>
    <name evidence="1" type="ORF">PFISCL1PPCAC_21521</name>
</gene>
<reference evidence="1" key="1">
    <citation type="submission" date="2023-10" db="EMBL/GenBank/DDBJ databases">
        <title>Genome assembly of Pristionchus species.</title>
        <authorList>
            <person name="Yoshida K."/>
            <person name="Sommer R.J."/>
        </authorList>
    </citation>
    <scope>NUCLEOTIDE SEQUENCE</scope>
    <source>
        <strain evidence="1">RS5133</strain>
    </source>
</reference>
<comment type="caution">
    <text evidence="1">The sequence shown here is derived from an EMBL/GenBank/DDBJ whole genome shotgun (WGS) entry which is preliminary data.</text>
</comment>
<proteinExistence type="predicted"/>
<dbReference type="Proteomes" id="UP001432322">
    <property type="component" value="Unassembled WGS sequence"/>
</dbReference>
<feature type="non-terminal residue" evidence="1">
    <location>
        <position position="1"/>
    </location>
</feature>
<sequence>QRICNRCTRNAHASHFHYTEIFTTSGQLWKELDRLKRARDLLVEERAAINNKKNQTNYRTTVASKEIAAKCTLIIAQAISRCLDVQSQMEVVRKRRCQEIETRVSIIDRTLEKIKKASAMAARSNSVNNLAVRCSLQKASFAMTQPLHAECEKMRVDVNREATSLNVSYSANFDSIMDSIATLGEHITLNSIYAGEAPQQ</sequence>